<reference evidence="3" key="2">
    <citation type="submission" date="2015-03" db="EMBL/GenBank/DDBJ databases">
        <authorList>
            <person name="Murphy D."/>
        </authorList>
    </citation>
    <scope>NUCLEOTIDE SEQUENCE [LARGE SCALE GENOMIC DNA]</scope>
    <source>
        <strain evidence="3">WS 4560</strain>
    </source>
</reference>
<dbReference type="RefSeq" id="WP_036061124.1">
    <property type="nucleotide sequence ID" value="NZ_CP011102.1"/>
</dbReference>
<organism evidence="3 5">
    <name type="scientific">Listeria weihenstephanensis</name>
    <dbReference type="NCBI Taxonomy" id="1006155"/>
    <lineage>
        <taxon>Bacteria</taxon>
        <taxon>Bacillati</taxon>
        <taxon>Bacillota</taxon>
        <taxon>Bacilli</taxon>
        <taxon>Bacillales</taxon>
        <taxon>Listeriaceae</taxon>
        <taxon>Listeria</taxon>
    </lineage>
</organism>
<gene>
    <name evidence="4" type="ORF">HB943_08265</name>
    <name evidence="3" type="ORF">UE46_05810</name>
</gene>
<dbReference type="GO" id="GO:0016829">
    <property type="term" value="F:lyase activity"/>
    <property type="evidence" value="ECO:0007669"/>
    <property type="project" value="UniProtKB-KW"/>
</dbReference>
<keyword evidence="2" id="KW-0456">Lyase</keyword>
<dbReference type="Gene3D" id="3.40.50.1400">
    <property type="match status" value="2"/>
</dbReference>
<dbReference type="Proteomes" id="UP000564536">
    <property type="component" value="Unassembled WGS sequence"/>
</dbReference>
<evidence type="ECO:0000313" key="4">
    <source>
        <dbReference type="EMBL" id="MBC1500599.1"/>
    </source>
</evidence>
<evidence type="ECO:0000313" key="6">
    <source>
        <dbReference type="Proteomes" id="UP000564536"/>
    </source>
</evidence>
<sequence length="243" mass="27476">MRAIIYIGNGTQLAEGNAEFRTFINQIKTKRPETIQELGFLHMSYPTIEIACEKAIIAGADELIVVPVFLFSATNIKHEIPKILQSLKHKHPTITIKMTETFGFDPEIISLAKEIILQTSIDTTNSEAVLLVGLGSERDEEPAKRLYSVAQLLESQLHIPVFHSEIMGEPAFSNKLEEIIPRYEKVFILPYFLFTGAHVVAIDQARLHLQKIYPNCQTVLCESFHYHPLLEQAILHKITELTG</sequence>
<dbReference type="GO" id="GO:0046872">
    <property type="term" value="F:metal ion binding"/>
    <property type="evidence" value="ECO:0007669"/>
    <property type="project" value="UniProtKB-KW"/>
</dbReference>
<dbReference type="EMBL" id="JAARRL010000011">
    <property type="protein sequence ID" value="MBC1500599.1"/>
    <property type="molecule type" value="Genomic_DNA"/>
</dbReference>
<keyword evidence="1" id="KW-0479">Metal-binding</keyword>
<dbReference type="KEGG" id="lwi:UE46_05810"/>
<dbReference type="PANTHER" id="PTHR33542:SF3">
    <property type="entry name" value="SIROHYDROCHLORIN FERROCHELATASE, CHLOROPLASTIC"/>
    <property type="match status" value="1"/>
</dbReference>
<dbReference type="InterPro" id="IPR002762">
    <property type="entry name" value="CbiX-like"/>
</dbReference>
<evidence type="ECO:0000256" key="2">
    <source>
        <dbReference type="ARBA" id="ARBA00023239"/>
    </source>
</evidence>
<dbReference type="Pfam" id="PF01903">
    <property type="entry name" value="CbiX"/>
    <property type="match status" value="2"/>
</dbReference>
<dbReference type="AlphaFoldDB" id="A0A1S7FT28"/>
<accession>A0A1S7FT28</accession>
<evidence type="ECO:0000313" key="3">
    <source>
        <dbReference type="EMBL" id="AQY50594.1"/>
    </source>
</evidence>
<name>A0A1S7FT28_9LIST</name>
<reference evidence="4 6" key="3">
    <citation type="submission" date="2020-03" db="EMBL/GenBank/DDBJ databases">
        <title>Soil Listeria distribution.</title>
        <authorList>
            <person name="Liao J."/>
            <person name="Wiedmann M."/>
        </authorList>
    </citation>
    <scope>NUCLEOTIDE SEQUENCE [LARGE SCALE GENOMIC DNA]</scope>
    <source>
        <strain evidence="4 6">FSL L7-1523</strain>
    </source>
</reference>
<dbReference type="InterPro" id="IPR050963">
    <property type="entry name" value="Sirohydro_Cobaltochel/CbiX"/>
</dbReference>
<proteinExistence type="predicted"/>
<keyword evidence="5" id="KW-1185">Reference proteome</keyword>
<reference evidence="5" key="1">
    <citation type="submission" date="2015-03" db="EMBL/GenBank/DDBJ databases">
        <authorList>
            <person name="Ferrari E."/>
            <person name="Walter M.C."/>
            <person name="Huptas C."/>
            <person name="Scherer S."/>
            <person name="Mueller-Herbst S."/>
        </authorList>
    </citation>
    <scope>NUCLEOTIDE SEQUENCE [LARGE SCALE GENOMIC DNA]</scope>
    <source>
        <strain evidence="5">LWP01</strain>
    </source>
</reference>
<protein>
    <submittedName>
        <fullName evidence="4">Sirohydrochlorin chelatase</fullName>
    </submittedName>
</protein>
<dbReference type="PANTHER" id="PTHR33542">
    <property type="entry name" value="SIROHYDROCHLORIN FERROCHELATASE, CHLOROPLASTIC"/>
    <property type="match status" value="1"/>
</dbReference>
<dbReference type="Proteomes" id="UP000223060">
    <property type="component" value="Chromosome"/>
</dbReference>
<dbReference type="SUPFAM" id="SSF53800">
    <property type="entry name" value="Chelatase"/>
    <property type="match status" value="1"/>
</dbReference>
<dbReference type="CDD" id="cd03416">
    <property type="entry name" value="CbiX_SirB_N"/>
    <property type="match status" value="1"/>
</dbReference>
<evidence type="ECO:0000313" key="5">
    <source>
        <dbReference type="Proteomes" id="UP000223060"/>
    </source>
</evidence>
<dbReference type="EMBL" id="CP011102">
    <property type="protein sequence ID" value="AQY50594.1"/>
    <property type="molecule type" value="Genomic_DNA"/>
</dbReference>
<evidence type="ECO:0000256" key="1">
    <source>
        <dbReference type="ARBA" id="ARBA00022723"/>
    </source>
</evidence>